<dbReference type="Proteomes" id="UP000243378">
    <property type="component" value="Unassembled WGS sequence"/>
</dbReference>
<evidence type="ECO:0000313" key="3">
    <source>
        <dbReference type="Proteomes" id="UP000243378"/>
    </source>
</evidence>
<dbReference type="STRING" id="640205.SAMN05216381_0588"/>
<evidence type="ECO:0000256" key="1">
    <source>
        <dbReference type="SAM" id="Phobius"/>
    </source>
</evidence>
<dbReference type="EMBL" id="FNBM01000001">
    <property type="protein sequence ID" value="SDE98026.1"/>
    <property type="molecule type" value="Genomic_DNA"/>
</dbReference>
<keyword evidence="1" id="KW-0472">Membrane</keyword>
<protein>
    <submittedName>
        <fullName evidence="2">Uncharacterized protein</fullName>
    </submittedName>
</protein>
<keyword evidence="1" id="KW-0812">Transmembrane</keyword>
<name>A0A1G7HCE5_9GAMM</name>
<accession>A0A1G7HCE5</accession>
<reference evidence="2 3" key="1">
    <citation type="submission" date="2016-10" db="EMBL/GenBank/DDBJ databases">
        <authorList>
            <person name="de Groot N.N."/>
        </authorList>
    </citation>
    <scope>NUCLEOTIDE SEQUENCE [LARGE SCALE GENOMIC DNA]</scope>
    <source>
        <strain evidence="2 3">LMG 25475</strain>
    </source>
</reference>
<sequence>MNVRGEIDHGGMFNVIGFIFEVAFRALGLWVLKVMTFGHYRDTNSYLYFLPNFVGCVFFLVVLFVVALCLSD</sequence>
<feature type="transmembrane region" description="Helical" evidence="1">
    <location>
        <begin position="12"/>
        <end position="32"/>
    </location>
</feature>
<evidence type="ECO:0000313" key="2">
    <source>
        <dbReference type="EMBL" id="SDE98026.1"/>
    </source>
</evidence>
<gene>
    <name evidence="2" type="ORF">SAMN05216381_0588</name>
</gene>
<feature type="transmembrane region" description="Helical" evidence="1">
    <location>
        <begin position="52"/>
        <end position="70"/>
    </location>
</feature>
<dbReference type="AlphaFoldDB" id="A0A1G7HCE5"/>
<proteinExistence type="predicted"/>
<keyword evidence="1" id="KW-1133">Transmembrane helix</keyword>
<organism evidence="2 3">
    <name type="scientific">Phytopseudomonas seleniipraecipitans</name>
    <dbReference type="NCBI Taxonomy" id="640205"/>
    <lineage>
        <taxon>Bacteria</taxon>
        <taxon>Pseudomonadati</taxon>
        <taxon>Pseudomonadota</taxon>
        <taxon>Gammaproteobacteria</taxon>
        <taxon>Pseudomonadales</taxon>
        <taxon>Pseudomonadaceae</taxon>
        <taxon>Phytopseudomonas</taxon>
    </lineage>
</organism>